<evidence type="ECO:0000256" key="7">
    <source>
        <dbReference type="ARBA" id="ARBA00023180"/>
    </source>
</evidence>
<evidence type="ECO:0000256" key="6">
    <source>
        <dbReference type="ARBA" id="ARBA00023157"/>
    </source>
</evidence>
<evidence type="ECO:0000256" key="4">
    <source>
        <dbReference type="ARBA" id="ARBA00022729"/>
    </source>
</evidence>
<evidence type="ECO:0000256" key="8">
    <source>
        <dbReference type="SAM" id="SignalP"/>
    </source>
</evidence>
<comment type="caution">
    <text evidence="9">The sequence shown here is derived from an EMBL/GenBank/DDBJ whole genome shotgun (WGS) entry which is preliminary data.</text>
</comment>
<name>A0AAV2SY50_CALDB</name>
<dbReference type="InterPro" id="IPR033379">
    <property type="entry name" value="Acid_Pase_AS"/>
</dbReference>
<accession>A0AAV2SY50</accession>
<dbReference type="Pfam" id="PF00328">
    <property type="entry name" value="His_Phos_2"/>
    <property type="match status" value="1"/>
</dbReference>
<dbReference type="InterPro" id="IPR029033">
    <property type="entry name" value="His_PPase_superfam"/>
</dbReference>
<evidence type="ECO:0000313" key="10">
    <source>
        <dbReference type="Proteomes" id="UP001497525"/>
    </source>
</evidence>
<proteinExistence type="inferred from homology"/>
<dbReference type="PANTHER" id="PTHR11567:SF211">
    <property type="entry name" value="PROSTATIC ACID PHOSPHATASE"/>
    <property type="match status" value="1"/>
</dbReference>
<keyword evidence="7" id="KW-0325">Glycoprotein</keyword>
<dbReference type="SUPFAM" id="SSF53254">
    <property type="entry name" value="Phosphoglycerate mutase-like"/>
    <property type="match status" value="1"/>
</dbReference>
<dbReference type="CDD" id="cd07061">
    <property type="entry name" value="HP_HAP_like"/>
    <property type="match status" value="1"/>
</dbReference>
<dbReference type="InterPro" id="IPR000560">
    <property type="entry name" value="His_Pase_clade-2"/>
</dbReference>
<evidence type="ECO:0000256" key="3">
    <source>
        <dbReference type="ARBA" id="ARBA00012646"/>
    </source>
</evidence>
<evidence type="ECO:0000256" key="1">
    <source>
        <dbReference type="ARBA" id="ARBA00000032"/>
    </source>
</evidence>
<dbReference type="PROSITE" id="PS00616">
    <property type="entry name" value="HIS_ACID_PHOSPHAT_1"/>
    <property type="match status" value="1"/>
</dbReference>
<dbReference type="GO" id="GO:0003993">
    <property type="term" value="F:acid phosphatase activity"/>
    <property type="evidence" value="ECO:0007669"/>
    <property type="project" value="UniProtKB-EC"/>
</dbReference>
<evidence type="ECO:0000256" key="5">
    <source>
        <dbReference type="ARBA" id="ARBA00022801"/>
    </source>
</evidence>
<dbReference type="Proteomes" id="UP001497525">
    <property type="component" value="Unassembled WGS sequence"/>
</dbReference>
<dbReference type="PANTHER" id="PTHR11567">
    <property type="entry name" value="ACID PHOSPHATASE-RELATED"/>
    <property type="match status" value="1"/>
</dbReference>
<dbReference type="AlphaFoldDB" id="A0AAV2SY50"/>
<comment type="catalytic activity">
    <reaction evidence="1">
        <text>a phosphate monoester + H2O = an alcohol + phosphate</text>
        <dbReference type="Rhea" id="RHEA:15017"/>
        <dbReference type="ChEBI" id="CHEBI:15377"/>
        <dbReference type="ChEBI" id="CHEBI:30879"/>
        <dbReference type="ChEBI" id="CHEBI:43474"/>
        <dbReference type="ChEBI" id="CHEBI:67140"/>
        <dbReference type="EC" id="3.1.3.2"/>
    </reaction>
</comment>
<feature type="chain" id="PRO_5043696598" description="acid phosphatase" evidence="8">
    <location>
        <begin position="22"/>
        <end position="429"/>
    </location>
</feature>
<dbReference type="EC" id="3.1.3.2" evidence="3"/>
<dbReference type="EMBL" id="CAXLJL010000057">
    <property type="protein sequence ID" value="CAL5130103.1"/>
    <property type="molecule type" value="Genomic_DNA"/>
</dbReference>
<evidence type="ECO:0000256" key="2">
    <source>
        <dbReference type="ARBA" id="ARBA00005375"/>
    </source>
</evidence>
<sequence>MFGISRTVICFFLLSVSLVYSDGIQEQKLYSSKRLDNSNANDLPMQNLQIMFRHGDRAPARDVIDDSTPVIYNWPEGIGMLTSTGVDQEYDLGHWFRERYGSYIPAVYNASDIHMRSTDLDRTVMSGQAFMAGLYNCSNATSCPLVKYGVRWGPVPVHTIPGDGDNMFSAPYCPRLKKLKADILKTPEAVEGLKKYQGLFDLLKSVAVNMEITWAKVPLITDLMICMNVSSKPFPKWCTPEVYQQLKDAQYYIWRELPRMWPEINRFEIGMFLKHYGDTLMAAIQRTPAPGEPTIGKLYAYSVHDINLENFQAAFDYFDGEMINYAGAMVFELHGPKPPGKMEDYYLRVLYKRGWQDRQGIYIPLKGCGEKSAEQGCRLDLFMSYINNVQLAEDEYVVRCGFTSGSIRILPQSLYFLIFLAISLLSPEH</sequence>
<feature type="signal peptide" evidence="8">
    <location>
        <begin position="1"/>
        <end position="21"/>
    </location>
</feature>
<gene>
    <name evidence="9" type="ORF">CDAUBV1_LOCUS1540</name>
</gene>
<reference evidence="9" key="1">
    <citation type="submission" date="2024-06" db="EMBL/GenBank/DDBJ databases">
        <authorList>
            <person name="Liu X."/>
            <person name="Lenzi L."/>
            <person name="Haldenby T S."/>
            <person name="Uol C."/>
        </authorList>
    </citation>
    <scope>NUCLEOTIDE SEQUENCE</scope>
</reference>
<organism evidence="9 10">
    <name type="scientific">Calicophoron daubneyi</name>
    <name type="common">Rumen fluke</name>
    <name type="synonym">Paramphistomum daubneyi</name>
    <dbReference type="NCBI Taxonomy" id="300641"/>
    <lineage>
        <taxon>Eukaryota</taxon>
        <taxon>Metazoa</taxon>
        <taxon>Spiralia</taxon>
        <taxon>Lophotrochozoa</taxon>
        <taxon>Platyhelminthes</taxon>
        <taxon>Trematoda</taxon>
        <taxon>Digenea</taxon>
        <taxon>Plagiorchiida</taxon>
        <taxon>Pronocephalata</taxon>
        <taxon>Paramphistomoidea</taxon>
        <taxon>Paramphistomidae</taxon>
        <taxon>Calicophoron</taxon>
    </lineage>
</organism>
<keyword evidence="6" id="KW-1015">Disulfide bond</keyword>
<keyword evidence="5" id="KW-0378">Hydrolase</keyword>
<keyword evidence="4 8" id="KW-0732">Signal</keyword>
<evidence type="ECO:0000313" key="9">
    <source>
        <dbReference type="EMBL" id="CAL5130103.1"/>
    </source>
</evidence>
<dbReference type="Gene3D" id="3.40.50.1240">
    <property type="entry name" value="Phosphoglycerate mutase-like"/>
    <property type="match status" value="1"/>
</dbReference>
<dbReference type="InterPro" id="IPR050645">
    <property type="entry name" value="Histidine_acid_phosphatase"/>
</dbReference>
<comment type="similarity">
    <text evidence="2">Belongs to the histidine acid phosphatase family.</text>
</comment>
<protein>
    <recommendedName>
        <fullName evidence="3">acid phosphatase</fullName>
        <ecNumber evidence="3">3.1.3.2</ecNumber>
    </recommendedName>
</protein>